<evidence type="ECO:0000313" key="3">
    <source>
        <dbReference type="Proteomes" id="UP000053352"/>
    </source>
</evidence>
<comment type="caution">
    <text evidence="2">The sequence shown here is derived from an EMBL/GenBank/DDBJ whole genome shotgun (WGS) entry which is preliminary data.</text>
</comment>
<keyword evidence="1" id="KW-0472">Membrane</keyword>
<dbReference type="STRING" id="2309.CF15_05920"/>
<feature type="transmembrane region" description="Helical" evidence="1">
    <location>
        <begin position="12"/>
        <end position="29"/>
    </location>
</feature>
<gene>
    <name evidence="2" type="ORF">CF15_05920</name>
</gene>
<accession>A0A0V8RW57</accession>
<sequence>MPVPRVPLKDLGFAILLLALIPSLILYSLGLHDGLIATLIYFQLVTIWIQAEISLRQQELAELQATPITVLHYSSSRGFLHAKPSEATKHIPLTVQN</sequence>
<protein>
    <submittedName>
        <fullName evidence="2">Uncharacterized protein</fullName>
    </submittedName>
</protein>
<keyword evidence="1" id="KW-0812">Transmembrane</keyword>
<evidence type="ECO:0000313" key="2">
    <source>
        <dbReference type="EMBL" id="KSW12284.1"/>
    </source>
</evidence>
<dbReference type="EMBL" id="LNTB01000001">
    <property type="protein sequence ID" value="KSW12284.1"/>
    <property type="molecule type" value="Genomic_DNA"/>
</dbReference>
<proteinExistence type="predicted"/>
<dbReference type="AlphaFoldDB" id="A0A0V8RW57"/>
<dbReference type="Proteomes" id="UP000053352">
    <property type="component" value="Unassembled WGS sequence"/>
</dbReference>
<evidence type="ECO:0000256" key="1">
    <source>
        <dbReference type="SAM" id="Phobius"/>
    </source>
</evidence>
<name>A0A0V8RW57_PYROC</name>
<keyword evidence="1" id="KW-1133">Transmembrane helix</keyword>
<organism evidence="2 3">
    <name type="scientific">Pyrodictium occultum</name>
    <dbReference type="NCBI Taxonomy" id="2309"/>
    <lineage>
        <taxon>Archaea</taxon>
        <taxon>Thermoproteota</taxon>
        <taxon>Thermoprotei</taxon>
        <taxon>Desulfurococcales</taxon>
        <taxon>Pyrodictiaceae</taxon>
        <taxon>Pyrodictium</taxon>
    </lineage>
</organism>
<keyword evidence="3" id="KW-1185">Reference proteome</keyword>
<reference evidence="2 3" key="1">
    <citation type="submission" date="2015-11" db="EMBL/GenBank/DDBJ databases">
        <title>Genome sequence of Pyrodictium occultum PL-19, a marine hyperthermophilic archaeon isolated from Volcano, Italy.</title>
        <authorList>
            <person name="Utturkar S."/>
            <person name="Huber H."/>
            <person name="Leptihn S."/>
            <person name="Brown S."/>
            <person name="Stetter K.O."/>
            <person name="Podar M."/>
        </authorList>
    </citation>
    <scope>NUCLEOTIDE SEQUENCE [LARGE SCALE GENOMIC DNA]</scope>
    <source>
        <strain evidence="2 3">PL-19</strain>
    </source>
</reference>